<protein>
    <submittedName>
        <fullName evidence="7">ABC transporter substrate-binding protein</fullName>
    </submittedName>
</protein>
<organism evidence="7 8">
    <name type="scientific">Amycolatopsis pigmentata</name>
    <dbReference type="NCBI Taxonomy" id="450801"/>
    <lineage>
        <taxon>Bacteria</taxon>
        <taxon>Bacillati</taxon>
        <taxon>Actinomycetota</taxon>
        <taxon>Actinomycetes</taxon>
        <taxon>Pseudonocardiales</taxon>
        <taxon>Pseudonocardiaceae</taxon>
        <taxon>Amycolatopsis</taxon>
    </lineage>
</organism>
<evidence type="ECO:0000313" key="8">
    <source>
        <dbReference type="Proteomes" id="UP001597417"/>
    </source>
</evidence>
<keyword evidence="8" id="KW-1185">Reference proteome</keyword>
<dbReference type="Gene3D" id="3.40.190.10">
    <property type="entry name" value="Periplasmic binding protein-like II"/>
    <property type="match status" value="1"/>
</dbReference>
<evidence type="ECO:0000259" key="6">
    <source>
        <dbReference type="Pfam" id="PF00496"/>
    </source>
</evidence>
<keyword evidence="3" id="KW-0813">Transport</keyword>
<accession>A0ABW5G279</accession>
<reference evidence="8" key="1">
    <citation type="journal article" date="2019" name="Int. J. Syst. Evol. Microbiol.">
        <title>The Global Catalogue of Microorganisms (GCM) 10K type strain sequencing project: providing services to taxonomists for standard genome sequencing and annotation.</title>
        <authorList>
            <consortium name="The Broad Institute Genomics Platform"/>
            <consortium name="The Broad Institute Genome Sequencing Center for Infectious Disease"/>
            <person name="Wu L."/>
            <person name="Ma J."/>
        </authorList>
    </citation>
    <scope>NUCLEOTIDE SEQUENCE [LARGE SCALE GENOMIC DNA]</scope>
    <source>
        <strain evidence="8">CGMCC 4.7645</strain>
    </source>
</reference>
<dbReference type="SUPFAM" id="SSF53850">
    <property type="entry name" value="Periplasmic binding protein-like II"/>
    <property type="match status" value="1"/>
</dbReference>
<name>A0ABW5G279_9PSEU</name>
<evidence type="ECO:0000256" key="5">
    <source>
        <dbReference type="SAM" id="SignalP"/>
    </source>
</evidence>
<keyword evidence="4 5" id="KW-0732">Signal</keyword>
<dbReference type="Pfam" id="PF00496">
    <property type="entry name" value="SBP_bac_5"/>
    <property type="match status" value="1"/>
</dbReference>
<dbReference type="Proteomes" id="UP001597417">
    <property type="component" value="Unassembled WGS sequence"/>
</dbReference>
<comment type="caution">
    <text evidence="7">The sequence shown here is derived from an EMBL/GenBank/DDBJ whole genome shotgun (WGS) entry which is preliminary data.</text>
</comment>
<comment type="similarity">
    <text evidence="2">Belongs to the bacterial solute-binding protein 5 family.</text>
</comment>
<feature type="chain" id="PRO_5046362040" evidence="5">
    <location>
        <begin position="24"/>
        <end position="514"/>
    </location>
</feature>
<dbReference type="InterPro" id="IPR000914">
    <property type="entry name" value="SBP_5_dom"/>
</dbReference>
<evidence type="ECO:0000256" key="3">
    <source>
        <dbReference type="ARBA" id="ARBA00022448"/>
    </source>
</evidence>
<comment type="subcellular location">
    <subcellularLocation>
        <location evidence="1">Cell envelope</location>
    </subcellularLocation>
</comment>
<dbReference type="PANTHER" id="PTHR30290">
    <property type="entry name" value="PERIPLASMIC BINDING COMPONENT OF ABC TRANSPORTER"/>
    <property type="match status" value="1"/>
</dbReference>
<dbReference type="PIRSF" id="PIRSF002741">
    <property type="entry name" value="MppA"/>
    <property type="match status" value="1"/>
</dbReference>
<dbReference type="InterPro" id="IPR039424">
    <property type="entry name" value="SBP_5"/>
</dbReference>
<evidence type="ECO:0000256" key="4">
    <source>
        <dbReference type="ARBA" id="ARBA00022729"/>
    </source>
</evidence>
<dbReference type="EMBL" id="JBHUKR010000015">
    <property type="protein sequence ID" value="MFD2419807.1"/>
    <property type="molecule type" value="Genomic_DNA"/>
</dbReference>
<dbReference type="PANTHER" id="PTHR30290:SF10">
    <property type="entry name" value="PERIPLASMIC OLIGOPEPTIDE-BINDING PROTEIN-RELATED"/>
    <property type="match status" value="1"/>
</dbReference>
<evidence type="ECO:0000313" key="7">
    <source>
        <dbReference type="EMBL" id="MFD2419807.1"/>
    </source>
</evidence>
<feature type="signal peptide" evidence="5">
    <location>
        <begin position="1"/>
        <end position="23"/>
    </location>
</feature>
<feature type="domain" description="Solute-binding protein family 5" evidence="6">
    <location>
        <begin position="84"/>
        <end position="432"/>
    </location>
</feature>
<dbReference type="RefSeq" id="WP_378267838.1">
    <property type="nucleotide sequence ID" value="NZ_JBHUKR010000015.1"/>
</dbReference>
<evidence type="ECO:0000256" key="1">
    <source>
        <dbReference type="ARBA" id="ARBA00004196"/>
    </source>
</evidence>
<dbReference type="InterPro" id="IPR030678">
    <property type="entry name" value="Peptide/Ni-bd"/>
</dbReference>
<evidence type="ECO:0000256" key="2">
    <source>
        <dbReference type="ARBA" id="ARBA00005695"/>
    </source>
</evidence>
<dbReference type="Gene3D" id="3.10.105.10">
    <property type="entry name" value="Dipeptide-binding Protein, Domain 3"/>
    <property type="match status" value="1"/>
</dbReference>
<sequence length="514" mass="55142">MKAFTRRFAGVALAAALVIPLAACGTSSPQGTQTGGEVDTSARFRYGGAAIPASLDPRTSSPYDGAWTGLLYESLIKRAPDGTFHPGLATEWKAAPDLLSLDFTLRPNLKFTDGAPVNAAAVKANIEWAQKHTTNFSNFIANVSAVEVIDDTHVRLRFTDSGAPMLGVFAGEAGMLISPAALDRTDLSKVSFGAGPFKLDKFEGANMSFSKSDSYWNKDSVKLAGVDVTVYIDEAARLRALRSGQLDYTNIQPKQVAESKAAGLQIVTGDIADFWGVILNTGRSEFGNPKVRQAMLLAVDRKSIADNIFPDSCVPSAQPFSPGDWALPPDLDKSPAAQFNVARAKQLMAEAGLPNGFTFELQTGTAQTNMQLSQVLQSQWKEIGINVVVKPMENVQFVTARRQGNFDATVSVYQSGRPDESVVVQNFYLPGGLFNPGKYTLPGVAELLKQSSSTLDPAGRAQPMHKIMTDALADGPPLIPICTRTGLWATGPKVRGVKASLQFDPILQDVWLAK</sequence>
<proteinExistence type="inferred from homology"/>
<gene>
    <name evidence="7" type="ORF">ACFSXZ_26105</name>
</gene>